<organism evidence="1 2">
    <name type="scientific">Nicotiana tabacum</name>
    <name type="common">Common tobacco</name>
    <dbReference type="NCBI Taxonomy" id="4097"/>
    <lineage>
        <taxon>Eukaryota</taxon>
        <taxon>Viridiplantae</taxon>
        <taxon>Streptophyta</taxon>
        <taxon>Embryophyta</taxon>
        <taxon>Tracheophyta</taxon>
        <taxon>Spermatophyta</taxon>
        <taxon>Magnoliopsida</taxon>
        <taxon>eudicotyledons</taxon>
        <taxon>Gunneridae</taxon>
        <taxon>Pentapetalae</taxon>
        <taxon>asterids</taxon>
        <taxon>lamiids</taxon>
        <taxon>Solanales</taxon>
        <taxon>Solanaceae</taxon>
        <taxon>Nicotianoideae</taxon>
        <taxon>Nicotianeae</taxon>
        <taxon>Nicotiana</taxon>
    </lineage>
</organism>
<evidence type="ECO:0000313" key="1">
    <source>
        <dbReference type="Proteomes" id="UP000790787"/>
    </source>
</evidence>
<reference evidence="2" key="2">
    <citation type="submission" date="2025-08" db="UniProtKB">
        <authorList>
            <consortium name="RefSeq"/>
        </authorList>
    </citation>
    <scope>IDENTIFICATION</scope>
    <source>
        <tissue evidence="2">Leaf</tissue>
    </source>
</reference>
<sequence>MQANDNVIPKARSLFRFDNSSVITKGEVVLTTFAEGVIKDTMFQVIDGDMAYNMILGRPWIHDIDVVPSTLHQVIKFPLQWEIRQIRRDQQASKNINSVVTDVSSRLDVIQEPEENENIKTTAEELKVIVLFIHCPDRKVYIGVNLSPEMKGYNQINMDPLDEEKISFITDMGTFCYEIIPFGLKNAGATYQRLVTKIFQEHLGKTMEVYIDDMLVKSAQAGDHFQHLGIEMNPAQIKAFEEIPDVLTSIGIVLIPPSGEVIRQAVKCYPITNNEAEYEAVIVGLKLA</sequence>
<dbReference type="Proteomes" id="UP000790787">
    <property type="component" value="Chromosome 19"/>
</dbReference>
<reference evidence="1" key="1">
    <citation type="journal article" date="2014" name="Nat. Commun.">
        <title>The tobacco genome sequence and its comparison with those of tomato and potato.</title>
        <authorList>
            <person name="Sierro N."/>
            <person name="Battey J.N."/>
            <person name="Ouadi S."/>
            <person name="Bakaher N."/>
            <person name="Bovet L."/>
            <person name="Willig A."/>
            <person name="Goepfert S."/>
            <person name="Peitsch M.C."/>
            <person name="Ivanov N.V."/>
        </authorList>
    </citation>
    <scope>NUCLEOTIDE SEQUENCE [LARGE SCALE GENOMIC DNA]</scope>
</reference>
<dbReference type="RefSeq" id="XP_075095307.1">
    <property type="nucleotide sequence ID" value="XM_075239206.1"/>
</dbReference>
<accession>A0AC58TDJ6</accession>
<evidence type="ECO:0000313" key="2">
    <source>
        <dbReference type="RefSeq" id="XP_075095307.1"/>
    </source>
</evidence>
<protein>
    <submittedName>
        <fullName evidence="2">Uncharacterized protein LOC142173585</fullName>
    </submittedName>
</protein>
<proteinExistence type="predicted"/>
<keyword evidence="1" id="KW-1185">Reference proteome</keyword>
<gene>
    <name evidence="2" type="primary">LOC142173585</name>
</gene>
<name>A0AC58TDJ6_TOBAC</name>